<accession>A0A6P3UL47</accession>
<dbReference type="OrthoDB" id="428159at2759"/>
<evidence type="ECO:0000313" key="2">
    <source>
        <dbReference type="RefSeq" id="XP_012236328.1"/>
    </source>
</evidence>
<dbReference type="AlphaFoldDB" id="A0A6P3UL47"/>
<dbReference type="CDD" id="cd20233">
    <property type="entry name" value="PFM_unzipped-like"/>
    <property type="match status" value="1"/>
</dbReference>
<sequence length="480" mass="53579">MTKTIKLQMSWQKVYLAVGLFGVLLLLTNADNSVHILSKYQQLVTSTALNWLPRAYYDSSKEIVIGGFAIEESEDNSFNNQAEKSERRRPLYVCRVLHTAVWVAGSQKGDEQRCTVTIHGNVQSYDKYDLLENVDSAARVNWEHWDKYKNTPVGAVAMEKMFIARHPAKTDKNASSPRYTHYIGTLNKRILGSISYVKDDGTEETAKDGDVLVETEPTSYDLENVKLNWPKMRVVNRTSLELDNATIVNDGTENATIAKAFGYKYKYSIYWGQGHAILKGLNTSIKLTNGTALSNIMWGTKETSNNTDIYTVKINLLPGTGINVSLVANYTSMEVPYSGKLISHYEDGETRSRQISGIRAEESMFDVKPIFGPIYFLANYSLVPTTTIPPTTEPSTTATPQNVSNDVRQDYGTEESEHHDENMIIPRKKSDLSNMQSDDGGPLSLKNKVEVTYSGASSLLRLNVGLPLLISLLTVVNKIT</sequence>
<dbReference type="GeneID" id="100740525"/>
<organism evidence="1 2">
    <name type="scientific">Bombus impatiens</name>
    <name type="common">Bumblebee</name>
    <dbReference type="NCBI Taxonomy" id="132113"/>
    <lineage>
        <taxon>Eukaryota</taxon>
        <taxon>Metazoa</taxon>
        <taxon>Ecdysozoa</taxon>
        <taxon>Arthropoda</taxon>
        <taxon>Hexapoda</taxon>
        <taxon>Insecta</taxon>
        <taxon>Pterygota</taxon>
        <taxon>Neoptera</taxon>
        <taxon>Endopterygota</taxon>
        <taxon>Hymenoptera</taxon>
        <taxon>Apocrita</taxon>
        <taxon>Aculeata</taxon>
        <taxon>Apoidea</taxon>
        <taxon>Anthophila</taxon>
        <taxon>Apidae</taxon>
        <taxon>Bombus</taxon>
        <taxon>Pyrobombus</taxon>
    </lineage>
</organism>
<dbReference type="Gene3D" id="2.170.15.10">
    <property type="entry name" value="Proaerolysin, chain A, domain 3"/>
    <property type="match status" value="1"/>
</dbReference>
<reference evidence="2" key="1">
    <citation type="submission" date="2025-08" db="UniProtKB">
        <authorList>
            <consortium name="RefSeq"/>
        </authorList>
    </citation>
    <scope>IDENTIFICATION</scope>
</reference>
<dbReference type="KEGG" id="bim:100740525"/>
<proteinExistence type="predicted"/>
<protein>
    <submittedName>
        <fullName evidence="2">Protein unzipped isoform X1</fullName>
    </submittedName>
</protein>
<name>A0A6P3UL47_BOMIM</name>
<dbReference type="OMA" id="GEMSYWA"/>
<dbReference type="Proteomes" id="UP000515180">
    <property type="component" value="Unplaced"/>
</dbReference>
<keyword evidence="1" id="KW-1185">Reference proteome</keyword>
<gene>
    <name evidence="2" type="primary">LOC100740525</name>
</gene>
<dbReference type="RefSeq" id="XP_012236328.1">
    <property type="nucleotide sequence ID" value="XM_012380905.2"/>
</dbReference>
<dbReference type="SUPFAM" id="SSF56973">
    <property type="entry name" value="Aerolisin/ETX pore-forming domain"/>
    <property type="match status" value="1"/>
</dbReference>
<evidence type="ECO:0000313" key="1">
    <source>
        <dbReference type="Proteomes" id="UP000515180"/>
    </source>
</evidence>